<evidence type="ECO:0000313" key="5">
    <source>
        <dbReference type="Proteomes" id="UP001596052"/>
    </source>
</evidence>
<proteinExistence type="predicted"/>
<dbReference type="EMBL" id="JBHSMQ010000013">
    <property type="protein sequence ID" value="MFC5457779.1"/>
    <property type="molecule type" value="Genomic_DNA"/>
</dbReference>
<name>A0ABW0KWJ4_9BACT</name>
<reference evidence="5" key="1">
    <citation type="journal article" date="2019" name="Int. J. Syst. Evol. Microbiol.">
        <title>The Global Catalogue of Microorganisms (GCM) 10K type strain sequencing project: providing services to taxonomists for standard genome sequencing and annotation.</title>
        <authorList>
            <consortium name="The Broad Institute Genomics Platform"/>
            <consortium name="The Broad Institute Genome Sequencing Center for Infectious Disease"/>
            <person name="Wu L."/>
            <person name="Ma J."/>
        </authorList>
    </citation>
    <scope>NUCLEOTIDE SEQUENCE [LARGE SCALE GENOMIC DNA]</scope>
    <source>
        <strain evidence="5">CGMCC 4.1469</strain>
    </source>
</reference>
<feature type="compositionally biased region" description="Basic and acidic residues" evidence="1">
    <location>
        <begin position="287"/>
        <end position="296"/>
    </location>
</feature>
<evidence type="ECO:0000256" key="1">
    <source>
        <dbReference type="SAM" id="MobiDB-lite"/>
    </source>
</evidence>
<sequence>MPRTLFLCSILSSWLAPLHAADLAGVQGPVGTLAGAKLVHRLEITKPGVYENYRVDAQGAGGNIVKITADDVTLRNCEIFNGTGNGIGVFGTHVVIENCRIHHLLNGTFEKQTDAHGITGRWGDVTIRNCDISHITGDCIQFDPDRKQRGSLTIEKCHLWTSPLAEDAPGFKAGQSPGENAFDSKTPPDGERCKLIIRQCYMHGWNQPSQISTRAALNLKEHIEALISHCVFDDNEVAIRARGPGGRGDARVTVEDCAIYRTRVGVRAEDKIENLKLVRMAYGPEVTSREERHGGKELPGYENTGEHEAPPLESLIIKPR</sequence>
<dbReference type="SUPFAM" id="SSF51126">
    <property type="entry name" value="Pectin lyase-like"/>
    <property type="match status" value="1"/>
</dbReference>
<dbReference type="InterPro" id="IPR006626">
    <property type="entry name" value="PbH1"/>
</dbReference>
<keyword evidence="5" id="KW-1185">Reference proteome</keyword>
<evidence type="ECO:0000313" key="4">
    <source>
        <dbReference type="EMBL" id="MFC5457779.1"/>
    </source>
</evidence>
<dbReference type="InterPro" id="IPR011050">
    <property type="entry name" value="Pectin_lyase_fold/virulence"/>
</dbReference>
<feature type="domain" description="Right handed beta helix" evidence="3">
    <location>
        <begin position="69"/>
        <end position="158"/>
    </location>
</feature>
<evidence type="ECO:0000259" key="3">
    <source>
        <dbReference type="Pfam" id="PF13229"/>
    </source>
</evidence>
<dbReference type="InterPro" id="IPR039448">
    <property type="entry name" value="Beta_helix"/>
</dbReference>
<organism evidence="4 5">
    <name type="scientific">Prosthecobacter fluviatilis</name>
    <dbReference type="NCBI Taxonomy" id="445931"/>
    <lineage>
        <taxon>Bacteria</taxon>
        <taxon>Pseudomonadati</taxon>
        <taxon>Verrucomicrobiota</taxon>
        <taxon>Verrucomicrobiia</taxon>
        <taxon>Verrucomicrobiales</taxon>
        <taxon>Verrucomicrobiaceae</taxon>
        <taxon>Prosthecobacter</taxon>
    </lineage>
</organism>
<dbReference type="SMART" id="SM00710">
    <property type="entry name" value="PbH1"/>
    <property type="match status" value="4"/>
</dbReference>
<protein>
    <submittedName>
        <fullName evidence="4">Right-handed parallel beta-helix repeat-containing protein</fullName>
    </submittedName>
</protein>
<dbReference type="Gene3D" id="2.160.20.10">
    <property type="entry name" value="Single-stranded right-handed beta-helix, Pectin lyase-like"/>
    <property type="match status" value="1"/>
</dbReference>
<dbReference type="Proteomes" id="UP001596052">
    <property type="component" value="Unassembled WGS sequence"/>
</dbReference>
<feature type="signal peptide" evidence="2">
    <location>
        <begin position="1"/>
        <end position="20"/>
    </location>
</feature>
<feature type="chain" id="PRO_5046281103" evidence="2">
    <location>
        <begin position="21"/>
        <end position="320"/>
    </location>
</feature>
<accession>A0ABW0KWJ4</accession>
<dbReference type="RefSeq" id="WP_377171458.1">
    <property type="nucleotide sequence ID" value="NZ_JBHSMQ010000013.1"/>
</dbReference>
<dbReference type="Pfam" id="PF13229">
    <property type="entry name" value="Beta_helix"/>
    <property type="match status" value="1"/>
</dbReference>
<evidence type="ECO:0000256" key="2">
    <source>
        <dbReference type="SAM" id="SignalP"/>
    </source>
</evidence>
<feature type="region of interest" description="Disordered" evidence="1">
    <location>
        <begin position="286"/>
        <end position="320"/>
    </location>
</feature>
<keyword evidence="2" id="KW-0732">Signal</keyword>
<comment type="caution">
    <text evidence="4">The sequence shown here is derived from an EMBL/GenBank/DDBJ whole genome shotgun (WGS) entry which is preliminary data.</text>
</comment>
<gene>
    <name evidence="4" type="ORF">ACFQDI_23120</name>
</gene>
<dbReference type="InterPro" id="IPR012334">
    <property type="entry name" value="Pectin_lyas_fold"/>
</dbReference>